<feature type="active site" description="Proton donor/acceptor" evidence="7">
    <location>
        <position position="147"/>
    </location>
</feature>
<dbReference type="GO" id="GO:0005615">
    <property type="term" value="C:extracellular space"/>
    <property type="evidence" value="ECO:0007669"/>
    <property type="project" value="TreeGrafter"/>
</dbReference>
<dbReference type="GO" id="GO:0006508">
    <property type="term" value="P:proteolysis"/>
    <property type="evidence" value="ECO:0007669"/>
    <property type="project" value="UniProtKB-KW"/>
</dbReference>
<proteinExistence type="inferred from homology"/>
<dbReference type="PROSITE" id="PS52035">
    <property type="entry name" value="PEPTIDASE_M14"/>
    <property type="match status" value="1"/>
</dbReference>
<dbReference type="PANTHER" id="PTHR11705">
    <property type="entry name" value="PROTEASE FAMILY M14 CARBOXYPEPTIDASE A,B"/>
    <property type="match status" value="1"/>
</dbReference>
<name>A0A1Q9E4F2_SYMMI</name>
<dbReference type="SUPFAM" id="SSF53187">
    <property type="entry name" value="Zn-dependent exopeptidases"/>
    <property type="match status" value="1"/>
</dbReference>
<evidence type="ECO:0000256" key="1">
    <source>
        <dbReference type="ARBA" id="ARBA00001947"/>
    </source>
</evidence>
<keyword evidence="8" id="KW-0472">Membrane</keyword>
<dbReference type="InterPro" id="IPR000834">
    <property type="entry name" value="Peptidase_M14"/>
</dbReference>
<feature type="transmembrane region" description="Helical" evidence="8">
    <location>
        <begin position="251"/>
        <end position="272"/>
    </location>
</feature>
<evidence type="ECO:0000256" key="5">
    <source>
        <dbReference type="ARBA" id="ARBA00022833"/>
    </source>
</evidence>
<protein>
    <submittedName>
        <fullName evidence="10">Carboxypeptidase A4</fullName>
    </submittedName>
</protein>
<accession>A0A1Q9E4F2</accession>
<keyword evidence="4" id="KW-0378">Hydrolase</keyword>
<evidence type="ECO:0000256" key="4">
    <source>
        <dbReference type="ARBA" id="ARBA00022801"/>
    </source>
</evidence>
<sequence length="311" mass="32645">MWIATIVQSDIQVKDQQLHSPCTEVFIGPSAFSEPETQAASGYLQKRQQGSFHAAKDGKPGPGHIAAFIDYHSYAQAMLPPWAVTGKTPKNPDGAYQTAMTSAVNAAFQQSSGRTFRAGADVFPPDPGTGPDWAFGHLGIRATMTVELEGRSFCLPSTQIEFVGSEQWAGVKALAGFLTVQGSQPSSSFGIFADQAANRASTTITELLGSDLHPKPPAPGSSTSFSQLAALDAQGGQGGQEASPGGGLPSFVVVLLILGAIMLIAPVAIFWSGREKRKPYVRDGSQIGETAHIELVSSDSAVRQVKGEKAS</sequence>
<reference evidence="10 11" key="1">
    <citation type="submission" date="2016-02" db="EMBL/GenBank/DDBJ databases">
        <title>Genome analysis of coral dinoflagellate symbionts highlights evolutionary adaptations to a symbiotic lifestyle.</title>
        <authorList>
            <person name="Aranda M."/>
            <person name="Li Y."/>
            <person name="Liew Y.J."/>
            <person name="Baumgarten S."/>
            <person name="Simakov O."/>
            <person name="Wilson M."/>
            <person name="Piel J."/>
            <person name="Ashoor H."/>
            <person name="Bougouffa S."/>
            <person name="Bajic V.B."/>
            <person name="Ryu T."/>
            <person name="Ravasi T."/>
            <person name="Bayer T."/>
            <person name="Micklem G."/>
            <person name="Kim H."/>
            <person name="Bhak J."/>
            <person name="Lajeunesse T.C."/>
            <person name="Voolstra C.R."/>
        </authorList>
    </citation>
    <scope>NUCLEOTIDE SEQUENCE [LARGE SCALE GENOMIC DNA]</scope>
    <source>
        <strain evidence="10 11">CCMP2467</strain>
    </source>
</reference>
<keyword evidence="8" id="KW-1133">Transmembrane helix</keyword>
<evidence type="ECO:0000256" key="8">
    <source>
        <dbReference type="SAM" id="Phobius"/>
    </source>
</evidence>
<feature type="domain" description="Peptidase M14" evidence="9">
    <location>
        <begin position="1"/>
        <end position="178"/>
    </location>
</feature>
<evidence type="ECO:0000256" key="2">
    <source>
        <dbReference type="ARBA" id="ARBA00005988"/>
    </source>
</evidence>
<dbReference type="AlphaFoldDB" id="A0A1Q9E4F2"/>
<keyword evidence="8" id="KW-0812">Transmembrane</keyword>
<dbReference type="Pfam" id="PF00246">
    <property type="entry name" value="Peptidase_M14"/>
    <property type="match status" value="1"/>
</dbReference>
<dbReference type="Gene3D" id="3.40.630.10">
    <property type="entry name" value="Zn peptidases"/>
    <property type="match status" value="1"/>
</dbReference>
<keyword evidence="5" id="KW-0862">Zinc</keyword>
<dbReference type="Proteomes" id="UP000186817">
    <property type="component" value="Unassembled WGS sequence"/>
</dbReference>
<comment type="cofactor">
    <cofactor evidence="1">
        <name>Zn(2+)</name>
        <dbReference type="ChEBI" id="CHEBI:29105"/>
    </cofactor>
</comment>
<evidence type="ECO:0000313" key="11">
    <source>
        <dbReference type="Proteomes" id="UP000186817"/>
    </source>
</evidence>
<organism evidence="10 11">
    <name type="scientific">Symbiodinium microadriaticum</name>
    <name type="common">Dinoflagellate</name>
    <name type="synonym">Zooxanthella microadriatica</name>
    <dbReference type="NCBI Taxonomy" id="2951"/>
    <lineage>
        <taxon>Eukaryota</taxon>
        <taxon>Sar</taxon>
        <taxon>Alveolata</taxon>
        <taxon>Dinophyceae</taxon>
        <taxon>Suessiales</taxon>
        <taxon>Symbiodiniaceae</taxon>
        <taxon>Symbiodinium</taxon>
    </lineage>
</organism>
<evidence type="ECO:0000313" key="10">
    <source>
        <dbReference type="EMBL" id="OLQ02298.1"/>
    </source>
</evidence>
<comment type="caution">
    <text evidence="10">The sequence shown here is derived from an EMBL/GenBank/DDBJ whole genome shotgun (WGS) entry which is preliminary data.</text>
</comment>
<dbReference type="GO" id="GO:0008270">
    <property type="term" value="F:zinc ion binding"/>
    <property type="evidence" value="ECO:0007669"/>
    <property type="project" value="InterPro"/>
</dbReference>
<keyword evidence="3" id="KW-0645">Protease</keyword>
<dbReference type="GO" id="GO:0004181">
    <property type="term" value="F:metallocarboxypeptidase activity"/>
    <property type="evidence" value="ECO:0007669"/>
    <property type="project" value="InterPro"/>
</dbReference>
<comment type="similarity">
    <text evidence="2 7">Belongs to the peptidase M14 family.</text>
</comment>
<dbReference type="OrthoDB" id="3626597at2759"/>
<gene>
    <name evidence="10" type="primary">CPA4</name>
    <name evidence="10" type="ORF">AK812_SmicGene14863</name>
</gene>
<keyword evidence="11" id="KW-1185">Reference proteome</keyword>
<evidence type="ECO:0000256" key="7">
    <source>
        <dbReference type="PROSITE-ProRule" id="PRU01379"/>
    </source>
</evidence>
<evidence type="ECO:0000259" key="9">
    <source>
        <dbReference type="PROSITE" id="PS52035"/>
    </source>
</evidence>
<dbReference type="PANTHER" id="PTHR11705:SF143">
    <property type="entry name" value="SLL0236 PROTEIN"/>
    <property type="match status" value="1"/>
</dbReference>
<dbReference type="EMBL" id="LSRX01000267">
    <property type="protein sequence ID" value="OLQ02298.1"/>
    <property type="molecule type" value="Genomic_DNA"/>
</dbReference>
<evidence type="ECO:0000256" key="3">
    <source>
        <dbReference type="ARBA" id="ARBA00022670"/>
    </source>
</evidence>
<keyword evidence="6" id="KW-0482">Metalloprotease</keyword>
<evidence type="ECO:0000256" key="6">
    <source>
        <dbReference type="ARBA" id="ARBA00023049"/>
    </source>
</evidence>
<keyword evidence="10" id="KW-0121">Carboxypeptidase</keyword>